<dbReference type="Proteomes" id="UP001651690">
    <property type="component" value="Unassembled WGS sequence"/>
</dbReference>
<dbReference type="RefSeq" id="WP_255057655.1">
    <property type="nucleotide sequence ID" value="NZ_JANDBD010000001.1"/>
</dbReference>
<organism evidence="3 4">
    <name type="scientific">Mycolicibacterium arenosum</name>
    <dbReference type="NCBI Taxonomy" id="2952157"/>
    <lineage>
        <taxon>Bacteria</taxon>
        <taxon>Bacillati</taxon>
        <taxon>Actinomycetota</taxon>
        <taxon>Actinomycetes</taxon>
        <taxon>Mycobacteriales</taxon>
        <taxon>Mycobacteriaceae</taxon>
        <taxon>Mycolicibacterium</taxon>
    </lineage>
</organism>
<dbReference type="Pfam" id="PF13828">
    <property type="entry name" value="DUF4190"/>
    <property type="match status" value="1"/>
</dbReference>
<feature type="domain" description="DUF4190" evidence="2">
    <location>
        <begin position="46"/>
        <end position="106"/>
    </location>
</feature>
<keyword evidence="1" id="KW-0812">Transmembrane</keyword>
<evidence type="ECO:0000259" key="2">
    <source>
        <dbReference type="Pfam" id="PF13828"/>
    </source>
</evidence>
<evidence type="ECO:0000313" key="3">
    <source>
        <dbReference type="EMBL" id="MCP9270683.1"/>
    </source>
</evidence>
<reference evidence="3 4" key="1">
    <citation type="submission" date="2022-06" db="EMBL/GenBank/DDBJ databases">
        <title>Mycolicibacterium sp. CAU 1645 isolated from seawater.</title>
        <authorList>
            <person name="Kim W."/>
        </authorList>
    </citation>
    <scope>NUCLEOTIDE SEQUENCE [LARGE SCALE GENOMIC DNA]</scope>
    <source>
        <strain evidence="3 4">CAU 1645</strain>
    </source>
</reference>
<feature type="transmembrane region" description="Helical" evidence="1">
    <location>
        <begin position="47"/>
        <end position="77"/>
    </location>
</feature>
<dbReference type="InterPro" id="IPR025241">
    <property type="entry name" value="DUF4190"/>
</dbReference>
<sequence>MTYPPPYGWNPDDQPLGYPPAGGYPPPAPYPTPGMYPPPQNRTNGMALASLICSVAGLVTCALSSVVGVILGVIALGQIKKTGEEGRGMALAGVIVGGVVTALMIVGVILYFVFIVWAINETSYDYSNY</sequence>
<gene>
    <name evidence="3" type="ORF">NM203_00635</name>
</gene>
<keyword evidence="1" id="KW-1133">Transmembrane helix</keyword>
<keyword evidence="1" id="KW-0472">Membrane</keyword>
<proteinExistence type="predicted"/>
<protein>
    <submittedName>
        <fullName evidence="3">DUF4190 domain-containing protein</fullName>
    </submittedName>
</protein>
<name>A0ABT1LUW3_9MYCO</name>
<dbReference type="EMBL" id="JANDBD010000001">
    <property type="protein sequence ID" value="MCP9270683.1"/>
    <property type="molecule type" value="Genomic_DNA"/>
</dbReference>
<keyword evidence="4" id="KW-1185">Reference proteome</keyword>
<evidence type="ECO:0000256" key="1">
    <source>
        <dbReference type="SAM" id="Phobius"/>
    </source>
</evidence>
<feature type="transmembrane region" description="Helical" evidence="1">
    <location>
        <begin position="89"/>
        <end position="119"/>
    </location>
</feature>
<evidence type="ECO:0000313" key="4">
    <source>
        <dbReference type="Proteomes" id="UP001651690"/>
    </source>
</evidence>
<comment type="caution">
    <text evidence="3">The sequence shown here is derived from an EMBL/GenBank/DDBJ whole genome shotgun (WGS) entry which is preliminary data.</text>
</comment>
<accession>A0ABT1LUW3</accession>